<feature type="active site" description="Proton acceptor; for dehydratase activity" evidence="10">
    <location>
        <position position="1046"/>
    </location>
</feature>
<dbReference type="SUPFAM" id="SSF52151">
    <property type="entry name" value="FabD/lysophospholipase-like"/>
    <property type="match status" value="1"/>
</dbReference>
<feature type="active site" description="Proton donor; for dehydratase activity" evidence="10">
    <location>
        <position position="1214"/>
    </location>
</feature>
<reference evidence="14 15" key="1">
    <citation type="submission" date="2019-05" db="EMBL/GenBank/DDBJ databases">
        <title>Streptomyces sp. NEAU-C151, a novel actinomycete isolated from soil.</title>
        <authorList>
            <person name="Han L."/>
            <person name="Jiang H."/>
        </authorList>
    </citation>
    <scope>NUCLEOTIDE SEQUENCE [LARGE SCALE GENOMIC DNA]</scope>
    <source>
        <strain evidence="14 15">NEAU-C151</strain>
    </source>
</reference>
<dbReference type="InterPro" id="IPR032821">
    <property type="entry name" value="PKS_assoc"/>
</dbReference>
<proteinExistence type="predicted"/>
<evidence type="ECO:0000256" key="2">
    <source>
        <dbReference type="ARBA" id="ARBA00004792"/>
    </source>
</evidence>
<dbReference type="CDD" id="cd08956">
    <property type="entry name" value="KR_3_FAS_SDR_x"/>
    <property type="match status" value="1"/>
</dbReference>
<feature type="non-terminal residue" evidence="14">
    <location>
        <position position="1795"/>
    </location>
</feature>
<keyword evidence="4" id="KW-0597">Phosphoprotein</keyword>
<dbReference type="InterPro" id="IPR016036">
    <property type="entry name" value="Malonyl_transacylase_ACP-bd"/>
</dbReference>
<dbReference type="Pfam" id="PF21089">
    <property type="entry name" value="PKS_DH_N"/>
    <property type="match status" value="1"/>
</dbReference>
<evidence type="ECO:0000256" key="3">
    <source>
        <dbReference type="ARBA" id="ARBA00022450"/>
    </source>
</evidence>
<keyword evidence="6" id="KW-0677">Repeat</keyword>
<dbReference type="InterPro" id="IPR013968">
    <property type="entry name" value="PKS_KR"/>
</dbReference>
<feature type="compositionally biased region" description="Low complexity" evidence="11">
    <location>
        <begin position="512"/>
        <end position="538"/>
    </location>
</feature>
<evidence type="ECO:0000256" key="8">
    <source>
        <dbReference type="ARBA" id="ARBA00023268"/>
    </source>
</evidence>
<evidence type="ECO:0000313" key="15">
    <source>
        <dbReference type="Proteomes" id="UP000305906"/>
    </source>
</evidence>
<feature type="domain" description="PKS/mFAS DH" evidence="13">
    <location>
        <begin position="1014"/>
        <end position="1293"/>
    </location>
</feature>
<evidence type="ECO:0000256" key="11">
    <source>
        <dbReference type="SAM" id="MobiDB-lite"/>
    </source>
</evidence>
<evidence type="ECO:0000256" key="1">
    <source>
        <dbReference type="ARBA" id="ARBA00001957"/>
    </source>
</evidence>
<dbReference type="Gene3D" id="3.40.366.10">
    <property type="entry name" value="Malonyl-Coenzyme A Acyl Carrier Protein, domain 2"/>
    <property type="match status" value="1"/>
</dbReference>
<feature type="region of interest" description="N-terminal hotdog fold" evidence="10">
    <location>
        <begin position="1014"/>
        <end position="1140"/>
    </location>
</feature>
<evidence type="ECO:0000256" key="7">
    <source>
        <dbReference type="ARBA" id="ARBA00023194"/>
    </source>
</evidence>
<dbReference type="PANTHER" id="PTHR43775">
    <property type="entry name" value="FATTY ACID SYNTHASE"/>
    <property type="match status" value="1"/>
</dbReference>
<dbReference type="InterPro" id="IPR042104">
    <property type="entry name" value="PKS_dehydratase_sf"/>
</dbReference>
<gene>
    <name evidence="14" type="ORF">FE633_44460</name>
</gene>
<dbReference type="InterPro" id="IPR049551">
    <property type="entry name" value="PKS_DH_C"/>
</dbReference>
<feature type="region of interest" description="Disordered" evidence="11">
    <location>
        <begin position="487"/>
        <end position="542"/>
    </location>
</feature>
<dbReference type="InterPro" id="IPR049900">
    <property type="entry name" value="PKS_mFAS_DH"/>
</dbReference>
<dbReference type="InterPro" id="IPR055123">
    <property type="entry name" value="SpnB-like_Rossmann"/>
</dbReference>
<dbReference type="Gene3D" id="3.40.47.10">
    <property type="match status" value="1"/>
</dbReference>
<dbReference type="InterPro" id="IPR049552">
    <property type="entry name" value="PKS_DH_N"/>
</dbReference>
<dbReference type="InterPro" id="IPR014031">
    <property type="entry name" value="Ketoacyl_synth_C"/>
</dbReference>
<evidence type="ECO:0000256" key="5">
    <source>
        <dbReference type="ARBA" id="ARBA00022679"/>
    </source>
</evidence>
<dbReference type="InterPro" id="IPR014043">
    <property type="entry name" value="Acyl_transferase_dom"/>
</dbReference>
<dbReference type="FunFam" id="3.40.366.10:FF:000002">
    <property type="entry name" value="Probable polyketide synthase 2"/>
    <property type="match status" value="1"/>
</dbReference>
<protein>
    <submittedName>
        <fullName evidence="14">SDR family NAD(P)-dependent oxidoreductase</fullName>
    </submittedName>
</protein>
<dbReference type="InterPro" id="IPR020841">
    <property type="entry name" value="PKS_Beta-ketoAc_synthase_dom"/>
</dbReference>
<dbReference type="CDD" id="cd00833">
    <property type="entry name" value="PKS"/>
    <property type="match status" value="1"/>
</dbReference>
<evidence type="ECO:0000259" key="13">
    <source>
        <dbReference type="PROSITE" id="PS52019"/>
    </source>
</evidence>
<dbReference type="Gene3D" id="3.10.129.110">
    <property type="entry name" value="Polyketide synthase dehydratase"/>
    <property type="match status" value="1"/>
</dbReference>
<dbReference type="GO" id="GO:0031177">
    <property type="term" value="F:phosphopantetheine binding"/>
    <property type="evidence" value="ECO:0007669"/>
    <property type="project" value="UniProtKB-ARBA"/>
</dbReference>
<dbReference type="Pfam" id="PF00109">
    <property type="entry name" value="ketoacyl-synt"/>
    <property type="match status" value="1"/>
</dbReference>
<dbReference type="SMART" id="SM00826">
    <property type="entry name" value="PKS_DH"/>
    <property type="match status" value="1"/>
</dbReference>
<evidence type="ECO:0000256" key="6">
    <source>
        <dbReference type="ARBA" id="ARBA00022737"/>
    </source>
</evidence>
<dbReference type="InterPro" id="IPR016035">
    <property type="entry name" value="Acyl_Trfase/lysoPLipase"/>
</dbReference>
<dbReference type="GO" id="GO:0004312">
    <property type="term" value="F:fatty acid synthase activity"/>
    <property type="evidence" value="ECO:0007669"/>
    <property type="project" value="TreeGrafter"/>
</dbReference>
<dbReference type="Proteomes" id="UP000305906">
    <property type="component" value="Unassembled WGS sequence"/>
</dbReference>
<dbReference type="SUPFAM" id="SSF53901">
    <property type="entry name" value="Thiolase-like"/>
    <property type="match status" value="1"/>
</dbReference>
<dbReference type="Pfam" id="PF14765">
    <property type="entry name" value="PS-DH"/>
    <property type="match status" value="1"/>
</dbReference>
<keyword evidence="9" id="KW-0012">Acyltransferase</keyword>
<keyword evidence="7" id="KW-0045">Antibiotic biosynthesis</keyword>
<comment type="caution">
    <text evidence="14">The sequence shown here is derived from an EMBL/GenBank/DDBJ whole genome shotgun (WGS) entry which is preliminary data.</text>
</comment>
<feature type="domain" description="Ketosynthase family 3 (KS3)" evidence="12">
    <location>
        <begin position="58"/>
        <end position="485"/>
    </location>
</feature>
<dbReference type="Pfam" id="PF00698">
    <property type="entry name" value="Acyl_transf_1"/>
    <property type="match status" value="1"/>
</dbReference>
<dbReference type="InterPro" id="IPR036291">
    <property type="entry name" value="NAD(P)-bd_dom_sf"/>
</dbReference>
<sequence length="1795" mass="186821">MCRPPICPPCHPCPPRPARYKEVTRVADDDKYVEYLKRVTAELRQTRRQLSEAEEKDREPIAIVAMSCRFPGGVASPEDLWRLVDEGGDAIGHFPRDRGWDIEDRFDPDPDKPGTFYAREGGFLHGAGEFDAAFFGMSPREALATDPQQRLLLETSWETFERAGIRPATVRGSATGVFVGAATSGYGVGPVEVPEDVHGLMLAGNATSVASGRISYVLGLEGPTVTVDTACSSSLVSLHMAIRALRSRECDLALAGGVAVMATPGLLFEFSRQRGLAPDGRCKAFSDDADGTGWSEGVGMLLVERLSDARRNGHPVLAVVRGSAINSDGASNGLTAPNGPSQQRVIERALAGAGLGAGDVDAVDAHGTGTSLGDPIEAQALLATYGRAREADRPLLLGSLKSNLGHTQAAAGVASVIKMVMALRHGRLPRTLHVGEPSSHVDWSAGHVRLLTEPADWPDTADRPRRAAVSSFGISGTNAHTILEQAPADDSACEPACEPTGETADGAVPGNAASAGSATPGTAAPTGSVAPPTAAEPSAPRPPLPVVPWILSARGEAALRGQAARLGEWAADGGTGAAPLDIAHALVTTRQTFEHRAVVLAEDRAAALRTLAALAEDDGDAGPGAVTGRALRGATAFLFSGQGSQRLGMGRELYEAFPVFAEAFDAVCAHVDGLRDVVFGDDADALDRTEFTQPALFAHEVALYRLLESWGVKPKYVMGHSLGELVAAHVAGVWSLADACRLVAARGRLMQALPPGGAMVSVEASEDEVAPLIAAYDGAADGGVTRAVSVAAVNGPRATVISGDEAAVEEIARQLADQGRRTKRLRTGHAFHSARMDAVLDEFRAVAEQVAYRRPRITVVSNVTGQAATPDELGSPDYWVRHLRQSVRFADGIAWLAGHGVSRFLEVGPDSTLTALAQACLPDDTTERVCLATARKDRPEARTLLTAVAGAFAHGAPVDWETVLGTRGTGTPGGRTGRRVELPTYAFQRDRYWLRMADQPLGDVAAAGLGSAGHPLLSAVVRVADNDQVLLTGRLSVKSHAWLVDHTVSDAVLLPGTAFAELALRAGDEVGCDLLEELTLEAPLVLPEKGAVQLQLAIGAPDASGRRPLAVYARPESGADEDAEWTRHASATLATDNATRPSFELTAWPPDGAEPVALDGFYAALAETGYQYGPVFQGLTRVWRHDGHWYAEVALPEDQHKEAARFGLHPALLDAALHAQLAAPAEERTGNGVSLPFAWSGVRLYAVGATALRVRITPVGANGVGLRIADSTGQPVAAVDTLVSRTVSTDGLRTAADPADGRLYGVRWTPVGSAPAAPATDELYVLGDQAPGLDQDWTPAASLADLPDAPGMVVLPCTPAEDADPGTVAAHVLRTVRDWLADDRFADARLVVVTRGAVATRTGEDVPGLAASTVWGLIRSAQSENPGRLLLLDVDDASGNALGTVLPAAVALAEAAGEPQLALRDGEALVPRLARIGESRISGTSEAPAASTGEAAWDPDGTVLITGGTGALGALVARHLVTRHGIRSLVLASRRGPDAPGAAELHAELAALGAEVTVEACDAADRDALAALLARVPADRPLRGVVHTAGVLDDGVLDSLTDERLERVLRPKALAALNLHEATKDLDLSAFVLFSSAAGLLGGAGQANYAAANTFLDALAHHRRAQGLPAVSLAWTLWAGSDSMTNGGVTDGVVGGMTGRLRDGDLNRISASGLPPLTAEQGLALFDAALETGELEAGELDAGEGEALLAPLRLDLAALRGAAAAGRLPMLLRGLVRAPARRAVEAATGDASGLA</sequence>
<dbReference type="EMBL" id="VBZC01000100">
    <property type="protein sequence ID" value="TLS39892.1"/>
    <property type="molecule type" value="Genomic_DNA"/>
</dbReference>
<dbReference type="Pfam" id="PF22336">
    <property type="entry name" value="RhiE-like_linker"/>
    <property type="match status" value="1"/>
</dbReference>
<dbReference type="InterPro" id="IPR014030">
    <property type="entry name" value="Ketoacyl_synth_N"/>
</dbReference>
<dbReference type="FunFam" id="3.40.47.10:FF:000019">
    <property type="entry name" value="Polyketide synthase type I"/>
    <property type="match status" value="1"/>
</dbReference>
<dbReference type="SUPFAM" id="SSF51735">
    <property type="entry name" value="NAD(P)-binding Rossmann-fold domains"/>
    <property type="match status" value="2"/>
</dbReference>
<dbReference type="PROSITE" id="PS52019">
    <property type="entry name" value="PKS_MFAS_DH"/>
    <property type="match status" value="1"/>
</dbReference>
<dbReference type="Pfam" id="PF22953">
    <property type="entry name" value="SpnB_Rossmann"/>
    <property type="match status" value="1"/>
</dbReference>
<dbReference type="Pfam" id="PF08990">
    <property type="entry name" value="Docking"/>
    <property type="match status" value="1"/>
</dbReference>
<dbReference type="SMART" id="SM00822">
    <property type="entry name" value="PKS_KR"/>
    <property type="match status" value="1"/>
</dbReference>
<dbReference type="PROSITE" id="PS00606">
    <property type="entry name" value="KS3_1"/>
    <property type="match status" value="1"/>
</dbReference>
<evidence type="ECO:0000256" key="9">
    <source>
        <dbReference type="ARBA" id="ARBA00023315"/>
    </source>
</evidence>
<dbReference type="InterPro" id="IPR018201">
    <property type="entry name" value="Ketoacyl_synth_AS"/>
</dbReference>
<dbReference type="GO" id="GO:0006633">
    <property type="term" value="P:fatty acid biosynthetic process"/>
    <property type="evidence" value="ECO:0007669"/>
    <property type="project" value="InterPro"/>
</dbReference>
<dbReference type="InterPro" id="IPR016039">
    <property type="entry name" value="Thiolase-like"/>
</dbReference>
<dbReference type="InterPro" id="IPR015083">
    <property type="entry name" value="NorB/c/GfsB-D-like_docking"/>
</dbReference>
<evidence type="ECO:0000259" key="12">
    <source>
        <dbReference type="PROSITE" id="PS52004"/>
    </source>
</evidence>
<dbReference type="GO" id="GO:0033068">
    <property type="term" value="P:macrolide biosynthetic process"/>
    <property type="evidence" value="ECO:0007669"/>
    <property type="project" value="UniProtKB-ARBA"/>
</dbReference>
<dbReference type="Pfam" id="PF16197">
    <property type="entry name" value="KAsynt_C_assoc"/>
    <property type="match status" value="1"/>
</dbReference>
<dbReference type="InterPro" id="IPR001227">
    <property type="entry name" value="Ac_transferase_dom_sf"/>
</dbReference>
<dbReference type="GO" id="GO:0004315">
    <property type="term" value="F:3-oxoacyl-[acyl-carrier-protein] synthase activity"/>
    <property type="evidence" value="ECO:0007669"/>
    <property type="project" value="InterPro"/>
</dbReference>
<dbReference type="PANTHER" id="PTHR43775:SF51">
    <property type="entry name" value="INACTIVE PHENOLPHTHIOCEROL SYNTHESIS POLYKETIDE SYNTHASE TYPE I PKS1-RELATED"/>
    <property type="match status" value="1"/>
</dbReference>
<dbReference type="SUPFAM" id="SSF55048">
    <property type="entry name" value="Probable ACP-binding domain of malonyl-CoA ACP transacylase"/>
    <property type="match status" value="1"/>
</dbReference>
<keyword evidence="8" id="KW-0511">Multifunctional enzyme</keyword>
<dbReference type="SMART" id="SM00825">
    <property type="entry name" value="PKS_KS"/>
    <property type="match status" value="1"/>
</dbReference>
<dbReference type="InterPro" id="IPR057326">
    <property type="entry name" value="KR_dom"/>
</dbReference>
<comment type="pathway">
    <text evidence="2">Antibiotic biosynthesis.</text>
</comment>
<dbReference type="InterPro" id="IPR050091">
    <property type="entry name" value="PKS_NRPS_Biosynth_Enz"/>
</dbReference>
<accession>A0A5R9F7Z2</accession>
<dbReference type="InterPro" id="IPR020807">
    <property type="entry name" value="PKS_DH"/>
</dbReference>
<feature type="region of interest" description="C-terminal hotdog fold" evidence="10">
    <location>
        <begin position="1153"/>
        <end position="1293"/>
    </location>
</feature>
<dbReference type="Pfam" id="PF02801">
    <property type="entry name" value="Ketoacyl-synt_C"/>
    <property type="match status" value="1"/>
</dbReference>
<evidence type="ECO:0000313" key="14">
    <source>
        <dbReference type="EMBL" id="TLS39892.1"/>
    </source>
</evidence>
<dbReference type="Gene3D" id="3.30.70.3290">
    <property type="match status" value="1"/>
</dbReference>
<dbReference type="Pfam" id="PF08659">
    <property type="entry name" value="KR"/>
    <property type="match status" value="1"/>
</dbReference>
<dbReference type="InterPro" id="IPR054514">
    <property type="entry name" value="RhiE-like_linker"/>
</dbReference>
<dbReference type="Gene3D" id="3.40.50.720">
    <property type="entry name" value="NAD(P)-binding Rossmann-like Domain"/>
    <property type="match status" value="1"/>
</dbReference>
<dbReference type="SMART" id="SM00827">
    <property type="entry name" value="PKS_AT"/>
    <property type="match status" value="1"/>
</dbReference>
<keyword evidence="15" id="KW-1185">Reference proteome</keyword>
<comment type="cofactor">
    <cofactor evidence="1">
        <name>pantetheine 4'-phosphate</name>
        <dbReference type="ChEBI" id="CHEBI:47942"/>
    </cofactor>
</comment>
<keyword evidence="3" id="KW-0596">Phosphopantetheine</keyword>
<evidence type="ECO:0000256" key="4">
    <source>
        <dbReference type="ARBA" id="ARBA00022553"/>
    </source>
</evidence>
<dbReference type="PROSITE" id="PS52004">
    <property type="entry name" value="KS3_2"/>
    <property type="match status" value="1"/>
</dbReference>
<name>A0A5R9F7Z2_9ACTN</name>
<organism evidence="14 15">
    <name type="scientific">Streptomyces montanus</name>
    <dbReference type="NCBI Taxonomy" id="2580423"/>
    <lineage>
        <taxon>Bacteria</taxon>
        <taxon>Bacillati</taxon>
        <taxon>Actinomycetota</taxon>
        <taxon>Actinomycetes</taxon>
        <taxon>Kitasatosporales</taxon>
        <taxon>Streptomycetaceae</taxon>
        <taxon>Streptomyces</taxon>
    </lineage>
</organism>
<evidence type="ECO:0000256" key="10">
    <source>
        <dbReference type="PROSITE-ProRule" id="PRU01363"/>
    </source>
</evidence>
<keyword evidence="5" id="KW-0808">Transferase</keyword>